<evidence type="ECO:0000313" key="4">
    <source>
        <dbReference type="EMBL" id="VDO12153.1"/>
    </source>
</evidence>
<feature type="disulfide bond" evidence="2">
    <location>
        <begin position="58"/>
        <end position="89"/>
    </location>
</feature>
<dbReference type="SUPFAM" id="SSF81778">
    <property type="entry name" value="Crustacean CHH/MIH/GIH neurohormone"/>
    <property type="match status" value="1"/>
</dbReference>
<dbReference type="InterPro" id="IPR035957">
    <property type="entry name" value="Crust_neurohorm_sf"/>
</dbReference>
<dbReference type="Pfam" id="PF01147">
    <property type="entry name" value="Crust_neurohorm"/>
    <property type="match status" value="1"/>
</dbReference>
<dbReference type="EMBL" id="UZAG01001811">
    <property type="protein sequence ID" value="VDO12153.1"/>
    <property type="molecule type" value="Genomic_DNA"/>
</dbReference>
<dbReference type="PANTHER" id="PTHR35981:SF2">
    <property type="entry name" value="ION TRANSPORT PEPTIDE, ISOFORM C"/>
    <property type="match status" value="1"/>
</dbReference>
<accession>A0A0R3Q9C3</accession>
<evidence type="ECO:0000313" key="5">
    <source>
        <dbReference type="Proteomes" id="UP000280834"/>
    </source>
</evidence>
<evidence type="ECO:0000256" key="2">
    <source>
        <dbReference type="PIRSR" id="PIRSR631098-51"/>
    </source>
</evidence>
<evidence type="ECO:0000256" key="1">
    <source>
        <dbReference type="ARBA" id="ARBA00005447"/>
    </source>
</evidence>
<dbReference type="GO" id="GO:0007623">
    <property type="term" value="P:circadian rhythm"/>
    <property type="evidence" value="ECO:0007669"/>
    <property type="project" value="TreeGrafter"/>
</dbReference>
<dbReference type="InterPro" id="IPR031098">
    <property type="entry name" value="Crust_neurohorm"/>
</dbReference>
<gene>
    <name evidence="4" type="ORF">BTMF_LOCUS2254</name>
</gene>
<protein>
    <submittedName>
        <fullName evidence="4 6">Uncharacterized protein</fullName>
    </submittedName>
</protein>
<keyword evidence="3" id="KW-0732">Signal</keyword>
<dbReference type="Proteomes" id="UP000280834">
    <property type="component" value="Unassembled WGS sequence"/>
</dbReference>
<feature type="disulfide bond" evidence="2">
    <location>
        <begin position="55"/>
        <end position="73"/>
    </location>
</feature>
<proteinExistence type="inferred from homology"/>
<dbReference type="STRING" id="42155.A0A0R3Q9C3"/>
<feature type="chain" id="PRO_5043130553" evidence="3">
    <location>
        <begin position="22"/>
        <end position="100"/>
    </location>
</feature>
<reference evidence="6" key="1">
    <citation type="submission" date="2017-02" db="UniProtKB">
        <authorList>
            <consortium name="WormBaseParasite"/>
        </authorList>
    </citation>
    <scope>IDENTIFICATION</scope>
</reference>
<dbReference type="Gene3D" id="1.10.2010.10">
    <property type="entry name" value="Crustacean CHH/MIH/GIH neurohormone"/>
    <property type="match status" value="1"/>
</dbReference>
<dbReference type="WBParaSite" id="BTMF_0000293101-mRNA-1">
    <property type="protein sequence ID" value="BTMF_0000293101-mRNA-1"/>
    <property type="gene ID" value="BTMF_0000293101"/>
</dbReference>
<feature type="disulfide bond" evidence="2">
    <location>
        <begin position="39"/>
        <end position="80"/>
    </location>
</feature>
<dbReference type="PANTHER" id="PTHR35981">
    <property type="entry name" value="ION TRANSPORT PEPTIDE, ISOFORM C"/>
    <property type="match status" value="1"/>
</dbReference>
<keyword evidence="2" id="KW-1015">Disulfide bond</keyword>
<comment type="similarity">
    <text evidence="1">Belongs to the arthropod CHH/MIH/GIH/VIH hormone family.</text>
</comment>
<dbReference type="AlphaFoldDB" id="A0A0R3Q9C3"/>
<keyword evidence="5" id="KW-1185">Reference proteome</keyword>
<name>A0A0R3Q9C3_9BILA</name>
<evidence type="ECO:0000256" key="3">
    <source>
        <dbReference type="SAM" id="SignalP"/>
    </source>
</evidence>
<feature type="signal peptide" evidence="3">
    <location>
        <begin position="1"/>
        <end position="21"/>
    </location>
</feature>
<reference evidence="4 5" key="2">
    <citation type="submission" date="2018-11" db="EMBL/GenBank/DDBJ databases">
        <authorList>
            <consortium name="Pathogen Informatics"/>
        </authorList>
    </citation>
    <scope>NUCLEOTIDE SEQUENCE [LARGE SCALE GENOMIC DNA]</scope>
</reference>
<evidence type="ECO:0000313" key="6">
    <source>
        <dbReference type="WBParaSite" id="BTMF_0000293101-mRNA-1"/>
    </source>
</evidence>
<sequence length="100" mass="11770">MINPKLLILFLDAVLVMECISFLHNAWMFTTSTTSKPGCSIYNDEQLHIIMDRVCEICHEMYSHQYPNTRADCSIFRSDCFRSKHFQSCLEHFRPMIPYG</sequence>
<organism evidence="6">
    <name type="scientific">Brugia timori</name>
    <dbReference type="NCBI Taxonomy" id="42155"/>
    <lineage>
        <taxon>Eukaryota</taxon>
        <taxon>Metazoa</taxon>
        <taxon>Ecdysozoa</taxon>
        <taxon>Nematoda</taxon>
        <taxon>Chromadorea</taxon>
        <taxon>Rhabditida</taxon>
        <taxon>Spirurina</taxon>
        <taxon>Spiruromorpha</taxon>
        <taxon>Filarioidea</taxon>
        <taxon>Onchocercidae</taxon>
        <taxon>Brugia</taxon>
    </lineage>
</organism>